<evidence type="ECO:0000313" key="6">
    <source>
        <dbReference type="EMBL" id="MEJ8823199.1"/>
    </source>
</evidence>
<dbReference type="Pfam" id="PF00465">
    <property type="entry name" value="Fe-ADH"/>
    <property type="match status" value="1"/>
</dbReference>
<dbReference type="CDD" id="cd08177">
    <property type="entry name" value="MAR"/>
    <property type="match status" value="1"/>
</dbReference>
<organism evidence="6 7">
    <name type="scientific">Variovorax humicola</name>
    <dbReference type="NCBI Taxonomy" id="1769758"/>
    <lineage>
        <taxon>Bacteria</taxon>
        <taxon>Pseudomonadati</taxon>
        <taxon>Pseudomonadota</taxon>
        <taxon>Betaproteobacteria</taxon>
        <taxon>Burkholderiales</taxon>
        <taxon>Comamonadaceae</taxon>
        <taxon>Variovorax</taxon>
    </lineage>
</organism>
<keyword evidence="3" id="KW-0520">NAD</keyword>
<sequence length="355" mass="37402">MQDFVYTSQPQRVVFGAGALKHLGREIDALGAKRALVLSTPEQRKQAERVADLLGAQAAGIFDRAVMHVPIETAREAREVARQLGADCAVAIGGGSTTGLGKAIALDSGLPILAIPTTYAGSEMTPIYGLTEAGLKKTGKDPRVLPRTVIYDPELSRTLPVGLSVTSGINAIAHAAEGLYAQDSNPVMDLMAQEGISALARALPAIRRDAQDMEARADALYGAWLCGSVLGNVGMALHHKLCHTLGGSFNLPHAEVHTVVLPHAIAFNAQAAPKAMTRISRALGSASGPQGLYALAKDNGAPVALRDIGMRAEDLDRAADIAVSNPYWNPRPFGPAQRDLIRALLQRAWEGVPPA</sequence>
<dbReference type="Proteomes" id="UP001363010">
    <property type="component" value="Unassembled WGS sequence"/>
</dbReference>
<evidence type="ECO:0000256" key="1">
    <source>
        <dbReference type="ARBA" id="ARBA00007358"/>
    </source>
</evidence>
<dbReference type="InterPro" id="IPR034786">
    <property type="entry name" value="MAR"/>
</dbReference>
<dbReference type="InterPro" id="IPR056798">
    <property type="entry name" value="ADH_Fe_C"/>
</dbReference>
<dbReference type="Gene3D" id="1.20.1090.10">
    <property type="entry name" value="Dehydroquinate synthase-like - alpha domain"/>
    <property type="match status" value="1"/>
</dbReference>
<evidence type="ECO:0000313" key="7">
    <source>
        <dbReference type="Proteomes" id="UP001363010"/>
    </source>
</evidence>
<feature type="domain" description="Alcohol dehydrogenase iron-type/glycerol dehydrogenase GldA" evidence="4">
    <location>
        <begin position="10"/>
        <end position="153"/>
    </location>
</feature>
<dbReference type="PANTHER" id="PTHR11496">
    <property type="entry name" value="ALCOHOL DEHYDROGENASE"/>
    <property type="match status" value="1"/>
</dbReference>
<accession>A0ABU8VZF3</accession>
<gene>
    <name evidence="6" type="ORF">WKW80_14320</name>
</gene>
<evidence type="ECO:0000259" key="4">
    <source>
        <dbReference type="Pfam" id="PF00465"/>
    </source>
</evidence>
<comment type="similarity">
    <text evidence="1">Belongs to the iron-containing alcohol dehydrogenase family.</text>
</comment>
<proteinExistence type="inferred from homology"/>
<evidence type="ECO:0000259" key="5">
    <source>
        <dbReference type="Pfam" id="PF25137"/>
    </source>
</evidence>
<dbReference type="SUPFAM" id="SSF56796">
    <property type="entry name" value="Dehydroquinate synthase-like"/>
    <property type="match status" value="1"/>
</dbReference>
<keyword evidence="2 6" id="KW-0560">Oxidoreductase</keyword>
<evidence type="ECO:0000256" key="2">
    <source>
        <dbReference type="ARBA" id="ARBA00023002"/>
    </source>
</evidence>
<keyword evidence="7" id="KW-1185">Reference proteome</keyword>
<reference evidence="6 7" key="1">
    <citation type="submission" date="2024-03" db="EMBL/GenBank/DDBJ databases">
        <title>Novel species of the genus Variovorax.</title>
        <authorList>
            <person name="Liu Q."/>
            <person name="Xin Y.-H."/>
        </authorList>
    </citation>
    <scope>NUCLEOTIDE SEQUENCE [LARGE SCALE GENOMIC DNA]</scope>
    <source>
        <strain evidence="6 7">KACC 18501</strain>
    </source>
</reference>
<dbReference type="PANTHER" id="PTHR11496:SF102">
    <property type="entry name" value="ALCOHOL DEHYDROGENASE 4"/>
    <property type="match status" value="1"/>
</dbReference>
<dbReference type="Gene3D" id="3.40.50.1970">
    <property type="match status" value="1"/>
</dbReference>
<protein>
    <submittedName>
        <fullName evidence="6">Maleylacetate reductase</fullName>
        <ecNumber evidence="6">1.3.1.32</ecNumber>
    </submittedName>
</protein>
<dbReference type="GO" id="GO:0018506">
    <property type="term" value="F:maleylacetate reductase activity"/>
    <property type="evidence" value="ECO:0007669"/>
    <property type="project" value="UniProtKB-EC"/>
</dbReference>
<comment type="caution">
    <text evidence="6">The sequence shown here is derived from an EMBL/GenBank/DDBJ whole genome shotgun (WGS) entry which is preliminary data.</text>
</comment>
<dbReference type="RefSeq" id="WP_340364415.1">
    <property type="nucleotide sequence ID" value="NZ_JBBKZV010000007.1"/>
</dbReference>
<dbReference type="Pfam" id="PF25137">
    <property type="entry name" value="ADH_Fe_C"/>
    <property type="match status" value="1"/>
</dbReference>
<name>A0ABU8VZF3_9BURK</name>
<dbReference type="EC" id="1.3.1.32" evidence="6"/>
<dbReference type="InterPro" id="IPR039697">
    <property type="entry name" value="Alcohol_dehydrogenase_Fe"/>
</dbReference>
<dbReference type="InterPro" id="IPR001670">
    <property type="entry name" value="ADH_Fe/GldA"/>
</dbReference>
<evidence type="ECO:0000256" key="3">
    <source>
        <dbReference type="ARBA" id="ARBA00023027"/>
    </source>
</evidence>
<feature type="domain" description="Fe-containing alcohol dehydrogenase-like C-terminal" evidence="5">
    <location>
        <begin position="165"/>
        <end position="348"/>
    </location>
</feature>
<dbReference type="EMBL" id="JBBKZV010000007">
    <property type="protein sequence ID" value="MEJ8823199.1"/>
    <property type="molecule type" value="Genomic_DNA"/>
</dbReference>